<proteinExistence type="predicted"/>
<accession>A0ABR0XU82</accession>
<organism evidence="1 2">
    <name type="scientific">Rehmannia glutinosa</name>
    <name type="common">Chinese foxglove</name>
    <dbReference type="NCBI Taxonomy" id="99300"/>
    <lineage>
        <taxon>Eukaryota</taxon>
        <taxon>Viridiplantae</taxon>
        <taxon>Streptophyta</taxon>
        <taxon>Embryophyta</taxon>
        <taxon>Tracheophyta</taxon>
        <taxon>Spermatophyta</taxon>
        <taxon>Magnoliopsida</taxon>
        <taxon>eudicotyledons</taxon>
        <taxon>Gunneridae</taxon>
        <taxon>Pentapetalae</taxon>
        <taxon>asterids</taxon>
        <taxon>lamiids</taxon>
        <taxon>Lamiales</taxon>
        <taxon>Orobanchaceae</taxon>
        <taxon>Rehmannieae</taxon>
        <taxon>Rehmannia</taxon>
    </lineage>
</organism>
<protein>
    <submittedName>
        <fullName evidence="1">Uncharacterized protein</fullName>
    </submittedName>
</protein>
<sequence length="149" mass="16711">MKLIGHFKKLCEHRKNDIERDSLNEGQFGEWIEVEDGGQWKSDKSGVQAETAKADNHARALLGVQWGVGRLKKSLAGKPPSTMEELLGQAEKQIRVEESTKPEPIHKRKLREEDTHQFRGGNKREGGRKEYVASFTPLSAPLAKILIAA</sequence>
<evidence type="ECO:0000313" key="1">
    <source>
        <dbReference type="EMBL" id="KAK6162701.1"/>
    </source>
</evidence>
<keyword evidence="2" id="KW-1185">Reference proteome</keyword>
<reference evidence="1 2" key="1">
    <citation type="journal article" date="2021" name="Comput. Struct. Biotechnol. J.">
        <title>De novo genome assembly of the potent medicinal plant Rehmannia glutinosa using nanopore technology.</title>
        <authorList>
            <person name="Ma L."/>
            <person name="Dong C."/>
            <person name="Song C."/>
            <person name="Wang X."/>
            <person name="Zheng X."/>
            <person name="Niu Y."/>
            <person name="Chen S."/>
            <person name="Feng W."/>
        </authorList>
    </citation>
    <scope>NUCLEOTIDE SEQUENCE [LARGE SCALE GENOMIC DNA]</scope>
    <source>
        <strain evidence="1">DH-2019</strain>
    </source>
</reference>
<dbReference type="EMBL" id="JABTTQ020000002">
    <property type="protein sequence ID" value="KAK6162701.1"/>
    <property type="molecule type" value="Genomic_DNA"/>
</dbReference>
<evidence type="ECO:0000313" key="2">
    <source>
        <dbReference type="Proteomes" id="UP001318860"/>
    </source>
</evidence>
<name>A0ABR0XU82_REHGL</name>
<dbReference type="Proteomes" id="UP001318860">
    <property type="component" value="Unassembled WGS sequence"/>
</dbReference>
<comment type="caution">
    <text evidence="1">The sequence shown here is derived from an EMBL/GenBank/DDBJ whole genome shotgun (WGS) entry which is preliminary data.</text>
</comment>
<gene>
    <name evidence="1" type="ORF">DH2020_002542</name>
</gene>